<gene>
    <name evidence="2" type="ORF">HJC23_002086</name>
</gene>
<evidence type="ECO:0000313" key="2">
    <source>
        <dbReference type="EMBL" id="KAL3783582.1"/>
    </source>
</evidence>
<evidence type="ECO:0008006" key="4">
    <source>
        <dbReference type="Google" id="ProtNLM"/>
    </source>
</evidence>
<dbReference type="Proteomes" id="UP001516023">
    <property type="component" value="Unassembled WGS sequence"/>
</dbReference>
<dbReference type="AlphaFoldDB" id="A0ABD3P6E3"/>
<reference evidence="2 3" key="1">
    <citation type="journal article" date="2020" name="G3 (Bethesda)">
        <title>Improved Reference Genome for Cyclotella cryptica CCMP332, a Model for Cell Wall Morphogenesis, Salinity Adaptation, and Lipid Production in Diatoms (Bacillariophyta).</title>
        <authorList>
            <person name="Roberts W.R."/>
            <person name="Downey K.M."/>
            <person name="Ruck E.C."/>
            <person name="Traller J.C."/>
            <person name="Alverson A.J."/>
        </authorList>
    </citation>
    <scope>NUCLEOTIDE SEQUENCE [LARGE SCALE GENOMIC DNA]</scope>
    <source>
        <strain evidence="2 3">CCMP332</strain>
    </source>
</reference>
<organism evidence="2 3">
    <name type="scientific">Cyclotella cryptica</name>
    <dbReference type="NCBI Taxonomy" id="29204"/>
    <lineage>
        <taxon>Eukaryota</taxon>
        <taxon>Sar</taxon>
        <taxon>Stramenopiles</taxon>
        <taxon>Ochrophyta</taxon>
        <taxon>Bacillariophyta</taxon>
        <taxon>Coscinodiscophyceae</taxon>
        <taxon>Thalassiosirophycidae</taxon>
        <taxon>Stephanodiscales</taxon>
        <taxon>Stephanodiscaceae</taxon>
        <taxon>Cyclotella</taxon>
    </lineage>
</organism>
<name>A0ABD3P6E3_9STRA</name>
<keyword evidence="3" id="KW-1185">Reference proteome</keyword>
<dbReference type="InterPro" id="IPR011993">
    <property type="entry name" value="PH-like_dom_sf"/>
</dbReference>
<proteinExistence type="predicted"/>
<comment type="caution">
    <text evidence="2">The sequence shown here is derived from an EMBL/GenBank/DDBJ whole genome shotgun (WGS) entry which is preliminary data.</text>
</comment>
<feature type="region of interest" description="Disordered" evidence="1">
    <location>
        <begin position="155"/>
        <end position="180"/>
    </location>
</feature>
<protein>
    <recommendedName>
        <fullName evidence="4">RanBD1 domain-containing protein</fullName>
    </recommendedName>
</protein>
<evidence type="ECO:0000256" key="1">
    <source>
        <dbReference type="SAM" id="MobiDB-lite"/>
    </source>
</evidence>
<accession>A0ABD3P6E3</accession>
<dbReference type="Gene3D" id="2.30.29.30">
    <property type="entry name" value="Pleckstrin-homology domain (PH domain)/Phosphotyrosine-binding domain (PTB)"/>
    <property type="match status" value="1"/>
</dbReference>
<sequence length="629" mass="70107">MNTRNHSGSNKAITDTHESVKHEYEYVRGLIEALSEFNSERAAAFNSTLAAFQVGVATHAVDQTYTYSSELSETKAEFDSKLVAAQNKLRSKVSKWLQLSEKDFPASHVPYSMIEDLNAAMDVLGVKSTNSVPSSSVRCAEDAFVYSCDGNDHKVPKPSKAAGTRNDDETNGNTEKDGNKEEEVLLKETVALYKNCNGWISLDTKKSRSTLQLYKHKITQKHRMVVGCKGLLRVHCYVSKDMSFRKVNNNMIQFAARVGDETEETKFQSFALKVTADRVDDVWNTLNSVGSGYEALVENEFDTLSREAIEKGDDGAVRSTLKSVVSGSEALVENEFDTLSREAIEKGDDGAIFRNEDTTEEVVLESVRAQLIKVTQGKLERLTLKKGLVTIYQSPRLGHRMVYRNCTNAIKFESPVAALTMVKCDGSYIKFTTLHTNESYMMKVSASNAQKVAATLAVIIALNGCTPLGTQYKRSCLSNNEEDDDGSVGSFSTVGGGDDEQVLSKVRARPVQVLQGSPDKDCFFAIPEQDLYTKQLDEGTLELRRKSSGEQRIVWFIKNDFDGDLVIDLAKGTHIEIARYVVKTDNLPPFELRLIKIIARENLTEGVFMFRVSTRKVDKLYEELKKMMA</sequence>
<evidence type="ECO:0000313" key="3">
    <source>
        <dbReference type="Proteomes" id="UP001516023"/>
    </source>
</evidence>
<dbReference type="EMBL" id="JABMIG020000256">
    <property type="protein sequence ID" value="KAL3783582.1"/>
    <property type="molecule type" value="Genomic_DNA"/>
</dbReference>